<protein>
    <submittedName>
        <fullName evidence="3">Uncharacterized protein</fullName>
    </submittedName>
</protein>
<evidence type="ECO:0000256" key="1">
    <source>
        <dbReference type="SAM" id="MobiDB-lite"/>
    </source>
</evidence>
<feature type="compositionally biased region" description="Low complexity" evidence="1">
    <location>
        <begin position="93"/>
        <end position="108"/>
    </location>
</feature>
<dbReference type="RefSeq" id="XP_004222231.1">
    <property type="nucleotide sequence ID" value="XM_004222183.1"/>
</dbReference>
<dbReference type="Proteomes" id="UP000006319">
    <property type="component" value="Chromosome 8"/>
</dbReference>
<feature type="region of interest" description="Disordered" evidence="1">
    <location>
        <begin position="87"/>
        <end position="116"/>
    </location>
</feature>
<reference evidence="3 4" key="1">
    <citation type="journal article" date="2012" name="Nat. Genet.">
        <title>Plasmodium cynomolgi genome sequences provide insight into Plasmodium vivax and the monkey malaria clade.</title>
        <authorList>
            <person name="Tachibana S."/>
            <person name="Sullivan S.A."/>
            <person name="Kawai S."/>
            <person name="Nakamura S."/>
            <person name="Kim H.R."/>
            <person name="Goto N."/>
            <person name="Arisue N."/>
            <person name="Palacpac N.M.Q."/>
            <person name="Honma H."/>
            <person name="Yagi M."/>
            <person name="Tougan T."/>
            <person name="Katakai Y."/>
            <person name="Kaneko O."/>
            <person name="Mita T."/>
            <person name="Kita K."/>
            <person name="Yasutomi Y."/>
            <person name="Sutton P.L."/>
            <person name="Shakhbatyan R."/>
            <person name="Horii T."/>
            <person name="Yasunaga T."/>
            <person name="Barnwell J.W."/>
            <person name="Escalante A.A."/>
            <person name="Carlton J.M."/>
            <person name="Tanabe K."/>
        </authorList>
    </citation>
    <scope>NUCLEOTIDE SEQUENCE [LARGE SCALE GENOMIC DNA]</scope>
    <source>
        <strain evidence="3 4">B</strain>
    </source>
</reference>
<evidence type="ECO:0000256" key="2">
    <source>
        <dbReference type="SAM" id="Phobius"/>
    </source>
</evidence>
<dbReference type="AlphaFoldDB" id="K6USQ6"/>
<feature type="transmembrane region" description="Helical" evidence="2">
    <location>
        <begin position="12"/>
        <end position="36"/>
    </location>
</feature>
<keyword evidence="2" id="KW-1133">Transmembrane helix</keyword>
<sequence>MTRQPLYTRREIKVSLVCPFVCLFILHHLVLFLFAFSEGNLLLGLRKRRNSRTSNSSFNESFDSSHEDWDGHSNYYNTSFNDSDFEIEDSETENSSTSRSNLSSPSTEGSPDSPYNMESILQATLPLLGEEQFPRRDEQGNNKNMLAQSPTEGNLNNFLLRGSIKNFSPGVTPPSSPPKDDPPELLSRRDNTRRSQSKKETLKKLPLQLLRGVSPFRQTLHGRRNSHGNHQSDCEGPREEGEVGEGSSHGEDFTEKEAKMKEWDNEKESELKRLKTLFCLYEQKKEEIRKRRLHRNRSAHKFNNDGESHPDIPNEDNYKNMKDMTMEVNSLLDNVSLASLPIEFIDE</sequence>
<name>K6USQ6_PLACD</name>
<feature type="compositionally biased region" description="Polar residues" evidence="1">
    <location>
        <begin position="141"/>
        <end position="157"/>
    </location>
</feature>
<feature type="region of interest" description="Disordered" evidence="1">
    <location>
        <begin position="135"/>
        <end position="261"/>
    </location>
</feature>
<dbReference type="GeneID" id="14692636"/>
<proteinExistence type="predicted"/>
<feature type="compositionally biased region" description="Basic and acidic residues" evidence="1">
    <location>
        <begin position="230"/>
        <end position="241"/>
    </location>
</feature>
<keyword evidence="4" id="KW-1185">Reference proteome</keyword>
<organism evidence="3 4">
    <name type="scientific">Plasmodium cynomolgi (strain B)</name>
    <dbReference type="NCBI Taxonomy" id="1120755"/>
    <lineage>
        <taxon>Eukaryota</taxon>
        <taxon>Sar</taxon>
        <taxon>Alveolata</taxon>
        <taxon>Apicomplexa</taxon>
        <taxon>Aconoidasida</taxon>
        <taxon>Haemosporida</taxon>
        <taxon>Plasmodiidae</taxon>
        <taxon>Plasmodium</taxon>
        <taxon>Plasmodium (Plasmodium)</taxon>
    </lineage>
</organism>
<evidence type="ECO:0000313" key="3">
    <source>
        <dbReference type="EMBL" id="GAB66284.1"/>
    </source>
</evidence>
<gene>
    <name evidence="3" type="ORF">PCYB_084450</name>
</gene>
<dbReference type="EMBL" id="DF157100">
    <property type="protein sequence ID" value="GAB66284.1"/>
    <property type="molecule type" value="Genomic_DNA"/>
</dbReference>
<dbReference type="PhylomeDB" id="K6USQ6"/>
<feature type="compositionally biased region" description="Basic and acidic residues" evidence="1">
    <location>
        <begin position="178"/>
        <end position="203"/>
    </location>
</feature>
<accession>K6USQ6</accession>
<keyword evidence="2" id="KW-0812">Transmembrane</keyword>
<dbReference type="KEGG" id="pcy:PCYB_084450"/>
<dbReference type="OrthoDB" id="387064at2759"/>
<dbReference type="VEuPathDB" id="PlasmoDB:PCYB_084450"/>
<dbReference type="OMA" id="NDCESHA"/>
<keyword evidence="2" id="KW-0472">Membrane</keyword>
<evidence type="ECO:0000313" key="4">
    <source>
        <dbReference type="Proteomes" id="UP000006319"/>
    </source>
</evidence>
<feature type="compositionally biased region" description="Basic and acidic residues" evidence="1">
    <location>
        <begin position="248"/>
        <end position="261"/>
    </location>
</feature>